<name>A0A5C6Z1A1_9FLAO</name>
<sequence length="93" mass="11118">MIKSILLLSIRSYWRLVPKKNRRKCLFKKSCSHYIYEQIKKKGLEAGLRAVHFRIENCNANYQIMKIDGEKILITKTNKVYPEKELSEFILKK</sequence>
<accession>A0A5C6Z1A1</accession>
<dbReference type="OrthoDB" id="710170at2"/>
<dbReference type="EMBL" id="VORT01000003">
    <property type="protein sequence ID" value="TXD73828.1"/>
    <property type="molecule type" value="Genomic_DNA"/>
</dbReference>
<dbReference type="Pfam" id="PF01809">
    <property type="entry name" value="YidD"/>
    <property type="match status" value="1"/>
</dbReference>
<dbReference type="AlphaFoldDB" id="A0A5C6Z1A1"/>
<organism evidence="1 2">
    <name type="scientific">Aequorivita antarctica</name>
    <dbReference type="NCBI Taxonomy" id="153266"/>
    <lineage>
        <taxon>Bacteria</taxon>
        <taxon>Pseudomonadati</taxon>
        <taxon>Bacteroidota</taxon>
        <taxon>Flavobacteriia</taxon>
        <taxon>Flavobacteriales</taxon>
        <taxon>Flavobacteriaceae</taxon>
        <taxon>Aequorivita</taxon>
    </lineage>
</organism>
<comment type="caution">
    <text evidence="1">The sequence shown here is derived from an EMBL/GenBank/DDBJ whole genome shotgun (WGS) entry which is preliminary data.</text>
</comment>
<dbReference type="InterPro" id="IPR002696">
    <property type="entry name" value="Membr_insert_effic_factor_YidD"/>
</dbReference>
<reference evidence="1 2" key="1">
    <citation type="submission" date="2019-08" db="EMBL/GenBank/DDBJ databases">
        <title>Genome of Aequorivita antarctica SW49 (type strain).</title>
        <authorList>
            <person name="Bowman J.P."/>
        </authorList>
    </citation>
    <scope>NUCLEOTIDE SEQUENCE [LARGE SCALE GENOMIC DNA]</scope>
    <source>
        <strain evidence="1 2">SW49</strain>
    </source>
</reference>
<evidence type="ECO:0000313" key="1">
    <source>
        <dbReference type="EMBL" id="TXD73828.1"/>
    </source>
</evidence>
<dbReference type="NCBIfam" id="TIGR00278">
    <property type="entry name" value="membrane protein insertion efficiency factor YidD"/>
    <property type="match status" value="1"/>
</dbReference>
<dbReference type="Proteomes" id="UP000321497">
    <property type="component" value="Unassembled WGS sequence"/>
</dbReference>
<evidence type="ECO:0000313" key="2">
    <source>
        <dbReference type="Proteomes" id="UP000321497"/>
    </source>
</evidence>
<dbReference type="SMART" id="SM01234">
    <property type="entry name" value="Haemolytic"/>
    <property type="match status" value="1"/>
</dbReference>
<proteinExistence type="predicted"/>
<dbReference type="RefSeq" id="WP_111843543.1">
    <property type="nucleotide sequence ID" value="NZ_UEGI01000002.1"/>
</dbReference>
<keyword evidence="2" id="KW-1185">Reference proteome</keyword>
<gene>
    <name evidence="1" type="primary">yidD</name>
    <name evidence="1" type="ORF">ESU54_04980</name>
</gene>
<protein>
    <submittedName>
        <fullName evidence="1">Membrane protein insertion efficiency factor YidD</fullName>
    </submittedName>
</protein>